<reference evidence="1" key="2">
    <citation type="submission" date="2021-04" db="EMBL/GenBank/DDBJ databases">
        <authorList>
            <person name="Gilroy R."/>
        </authorList>
    </citation>
    <scope>NUCLEOTIDE SEQUENCE</scope>
    <source>
        <strain evidence="1">ChiGjej6B6-14162</strain>
    </source>
</reference>
<name>A0A9D1X5W9_9BACT</name>
<accession>A0A9D1X5W9</accession>
<dbReference type="EMBL" id="DXEL01000003">
    <property type="protein sequence ID" value="HIX73494.1"/>
    <property type="molecule type" value="Genomic_DNA"/>
</dbReference>
<organism evidence="1 2">
    <name type="scientific">Candidatus Parabacteroides intestinipullorum</name>
    <dbReference type="NCBI Taxonomy" id="2838723"/>
    <lineage>
        <taxon>Bacteria</taxon>
        <taxon>Pseudomonadati</taxon>
        <taxon>Bacteroidota</taxon>
        <taxon>Bacteroidia</taxon>
        <taxon>Bacteroidales</taxon>
        <taxon>Tannerellaceae</taxon>
        <taxon>Parabacteroides</taxon>
    </lineage>
</organism>
<gene>
    <name evidence="1" type="ORF">H9977_00315</name>
</gene>
<evidence type="ECO:0000313" key="1">
    <source>
        <dbReference type="EMBL" id="HIX73494.1"/>
    </source>
</evidence>
<evidence type="ECO:0008006" key="3">
    <source>
        <dbReference type="Google" id="ProtNLM"/>
    </source>
</evidence>
<protein>
    <recommendedName>
        <fullName evidence="3">GLUG domain-containing protein</fullName>
    </recommendedName>
</protein>
<dbReference type="Gene3D" id="2.160.20.110">
    <property type="match status" value="1"/>
</dbReference>
<dbReference type="AlphaFoldDB" id="A0A9D1X5W9"/>
<reference evidence="1" key="1">
    <citation type="journal article" date="2021" name="PeerJ">
        <title>Extensive microbial diversity within the chicken gut microbiome revealed by metagenomics and culture.</title>
        <authorList>
            <person name="Gilroy R."/>
            <person name="Ravi A."/>
            <person name="Getino M."/>
            <person name="Pursley I."/>
            <person name="Horton D.L."/>
            <person name="Alikhan N.F."/>
            <person name="Baker D."/>
            <person name="Gharbi K."/>
            <person name="Hall N."/>
            <person name="Watson M."/>
            <person name="Adriaenssens E.M."/>
            <person name="Foster-Nyarko E."/>
            <person name="Jarju S."/>
            <person name="Secka A."/>
            <person name="Antonio M."/>
            <person name="Oren A."/>
            <person name="Chaudhuri R.R."/>
            <person name="La Ragione R."/>
            <person name="Hildebrand F."/>
            <person name="Pallen M.J."/>
        </authorList>
    </citation>
    <scope>NUCLEOTIDE SEQUENCE</scope>
    <source>
        <strain evidence="1">ChiGjej6B6-14162</strain>
    </source>
</reference>
<comment type="caution">
    <text evidence="1">The sequence shown here is derived from an EMBL/GenBank/DDBJ whole genome shotgun (WGS) entry which is preliminary data.</text>
</comment>
<evidence type="ECO:0000313" key="2">
    <source>
        <dbReference type="Proteomes" id="UP000886740"/>
    </source>
</evidence>
<proteinExistence type="predicted"/>
<sequence>MNRLLIVLVALLAGPWLVRAVPSKVGDVYQIATKDDLKWFVGLVNGTLSNVAQDPGARATLTADIVWNERVLDDKGQLINNTAGLAAWTPIGLTGENAYYGTFDGAGHSIRGLYINESDSNYQGLFGRTSAYAMITRVRLVDSYICGNESVAGIVGYNYGSVIACSFDGRVKGNDYIGGIVGRNNEEAMVADCYSLATVEGESYSDLGGVAGRNNSVVRNCYFLKRDNLAGIGNGRGQATACEAAAFASGEVCWALNGERADTTWVQALAGDAVDAAPVPSAEAGKRVYPARLYEGNATATDLYINPSGITPSAGANPLVVVETEGFTPAETAINLVVKAGNTYTCRNLTLVDADFYTPVAFTAVKAKYSRVPEVYADITDGWETICLPFDATLYADGQPLLPIATTANGNYWLRLLVDFQYPSTLLFSSYQTNEDQRIMAGVPYIIALPSNYFGSDSLEGKVITAEGTNVVIVTEPKPMAAGSYLSFKGAFVASQFSFGYQLNSENGSGGLGDKFALKEGNGLVAPFRCVVASSLSGVENLSPYLSIGNGDNLGITSTVNPQTVPTLTIYGAVGKLVIEVTEATQVAVYQLSGRMVWNGQVVGKREIPVTRGIYIVNGQKITL</sequence>
<dbReference type="Proteomes" id="UP000886740">
    <property type="component" value="Unassembled WGS sequence"/>
</dbReference>